<dbReference type="NCBIfam" id="TIGR01484">
    <property type="entry name" value="HAD-SF-IIB"/>
    <property type="match status" value="1"/>
</dbReference>
<name>K6WQC7_9MICO</name>
<dbReference type="PANTHER" id="PTHR10000">
    <property type="entry name" value="PHOSPHOSERINE PHOSPHATASE"/>
    <property type="match status" value="1"/>
</dbReference>
<dbReference type="CDD" id="cd07516">
    <property type="entry name" value="HAD_Pase"/>
    <property type="match status" value="1"/>
</dbReference>
<dbReference type="AlphaFoldDB" id="K6WQC7"/>
<dbReference type="SUPFAM" id="SSF56784">
    <property type="entry name" value="HAD-like"/>
    <property type="match status" value="1"/>
</dbReference>
<dbReference type="GO" id="GO:0005829">
    <property type="term" value="C:cytosol"/>
    <property type="evidence" value="ECO:0007669"/>
    <property type="project" value="TreeGrafter"/>
</dbReference>
<dbReference type="Proteomes" id="UP000008366">
    <property type="component" value="Unassembled WGS sequence"/>
</dbReference>
<dbReference type="PRINTS" id="PR00119">
    <property type="entry name" value="CATATPASE"/>
</dbReference>
<reference evidence="1 2" key="1">
    <citation type="submission" date="2012-08" db="EMBL/GenBank/DDBJ databases">
        <title>Whole genome shotgun sequence of Kineosphaera limosa NBRC 100340.</title>
        <authorList>
            <person name="Yoshida I."/>
            <person name="Isaki S."/>
            <person name="Hosoyama A."/>
            <person name="Tsuchikane K."/>
            <person name="Katsumata H."/>
            <person name="Ando Y."/>
            <person name="Ohji S."/>
            <person name="Hamada M."/>
            <person name="Tamura T."/>
            <person name="Yamazoe A."/>
            <person name="Yamazaki S."/>
            <person name="Fujita N."/>
        </authorList>
    </citation>
    <scope>NUCLEOTIDE SEQUENCE [LARGE SCALE GENOMIC DNA]</scope>
    <source>
        <strain evidence="1 2">NBRC 100340</strain>
    </source>
</reference>
<dbReference type="Gene3D" id="3.40.50.1000">
    <property type="entry name" value="HAD superfamily/HAD-like"/>
    <property type="match status" value="1"/>
</dbReference>
<dbReference type="Gene3D" id="3.30.1240.10">
    <property type="match status" value="1"/>
</dbReference>
<dbReference type="PROSITE" id="PS01229">
    <property type="entry name" value="COF_2"/>
    <property type="match status" value="1"/>
</dbReference>
<dbReference type="eggNOG" id="COG0561">
    <property type="taxonomic scope" value="Bacteria"/>
</dbReference>
<dbReference type="OrthoDB" id="3180855at2"/>
<dbReference type="GO" id="GO:0000287">
    <property type="term" value="F:magnesium ion binding"/>
    <property type="evidence" value="ECO:0007669"/>
    <property type="project" value="TreeGrafter"/>
</dbReference>
<dbReference type="NCBIfam" id="TIGR00099">
    <property type="entry name" value="Cof-subfamily"/>
    <property type="match status" value="1"/>
</dbReference>
<dbReference type="PANTHER" id="PTHR10000:SF8">
    <property type="entry name" value="HAD SUPERFAMILY HYDROLASE-LIKE, TYPE 3"/>
    <property type="match status" value="1"/>
</dbReference>
<dbReference type="SFLD" id="SFLDG01140">
    <property type="entry name" value="C2.B:_Phosphomannomutase_and_P"/>
    <property type="match status" value="1"/>
</dbReference>
<evidence type="ECO:0000313" key="2">
    <source>
        <dbReference type="Proteomes" id="UP000008366"/>
    </source>
</evidence>
<dbReference type="InterPro" id="IPR023214">
    <property type="entry name" value="HAD_sf"/>
</dbReference>
<dbReference type="InterPro" id="IPR036412">
    <property type="entry name" value="HAD-like_sf"/>
</dbReference>
<protein>
    <submittedName>
        <fullName evidence="1">Putative phosphatase</fullName>
    </submittedName>
</protein>
<proteinExistence type="predicted"/>
<sequence length="306" mass="32046">MTRTPSLIAVDIDGTLLSSTGRVLPGTRAEFARAQQAGATIALVSGRPVAGLRRLMHRLQLEGAGFVHVGSNGSRSADAQTGEVLTSHTLGIDVVHEVVALCKEHGITVMLCDGDDLVVDRPQDRQVVFEAEGNDLRIRAVPDLRAIGAAEVSVNKVLMNADPTVLRPFAEVFAEQLGTRVEHAFSAPFYFEATPAGIDKGSALRELAAARGLDAADSVAFGDNFNDLPMLAAAGLGVAMANATAAVRDAADRVTASNDDEGIAAVLADLFGQGEPAPAVPEPQDQQPLYALDLREIGGLVHADDR</sequence>
<accession>K6WQC7</accession>
<dbReference type="SFLD" id="SFLDS00003">
    <property type="entry name" value="Haloacid_Dehalogenase"/>
    <property type="match status" value="1"/>
</dbReference>
<organism evidence="1 2">
    <name type="scientific">Kineosphaera limosa NBRC 100340</name>
    <dbReference type="NCBI Taxonomy" id="1184609"/>
    <lineage>
        <taxon>Bacteria</taxon>
        <taxon>Bacillati</taxon>
        <taxon>Actinomycetota</taxon>
        <taxon>Actinomycetes</taxon>
        <taxon>Micrococcales</taxon>
        <taxon>Dermatophilaceae</taxon>
        <taxon>Kineosphaera</taxon>
    </lineage>
</organism>
<dbReference type="EMBL" id="BAHD01000031">
    <property type="protein sequence ID" value="GAB96031.1"/>
    <property type="molecule type" value="Genomic_DNA"/>
</dbReference>
<dbReference type="RefSeq" id="WP_006592563.1">
    <property type="nucleotide sequence ID" value="NZ_BAHD01000031.1"/>
</dbReference>
<dbReference type="STRING" id="1184609.KILIM_031_00030"/>
<keyword evidence="2" id="KW-1185">Reference proteome</keyword>
<dbReference type="GO" id="GO:0016791">
    <property type="term" value="F:phosphatase activity"/>
    <property type="evidence" value="ECO:0007669"/>
    <property type="project" value="UniProtKB-ARBA"/>
</dbReference>
<evidence type="ECO:0000313" key="1">
    <source>
        <dbReference type="EMBL" id="GAB96031.1"/>
    </source>
</evidence>
<dbReference type="PROSITE" id="PS01228">
    <property type="entry name" value="COF_1"/>
    <property type="match status" value="1"/>
</dbReference>
<dbReference type="InterPro" id="IPR006379">
    <property type="entry name" value="HAD-SF_hydro_IIB"/>
</dbReference>
<dbReference type="InterPro" id="IPR000150">
    <property type="entry name" value="Cof"/>
</dbReference>
<dbReference type="Pfam" id="PF08282">
    <property type="entry name" value="Hydrolase_3"/>
    <property type="match status" value="1"/>
</dbReference>
<comment type="caution">
    <text evidence="1">The sequence shown here is derived from an EMBL/GenBank/DDBJ whole genome shotgun (WGS) entry which is preliminary data.</text>
</comment>
<gene>
    <name evidence="1" type="ORF">KILIM_031_00030</name>
</gene>